<evidence type="ECO:0000256" key="2">
    <source>
        <dbReference type="ARBA" id="ARBA00009748"/>
    </source>
</evidence>
<reference evidence="11 12" key="1">
    <citation type="journal article" date="2021" name="Commun. Biol.">
        <title>The genome of Shorea leprosula (Dipterocarpaceae) highlights the ecological relevance of drought in aseasonal tropical rainforests.</title>
        <authorList>
            <person name="Ng K.K.S."/>
            <person name="Kobayashi M.J."/>
            <person name="Fawcett J.A."/>
            <person name="Hatakeyama M."/>
            <person name="Paape T."/>
            <person name="Ng C.H."/>
            <person name="Ang C.C."/>
            <person name="Tnah L.H."/>
            <person name="Lee C.T."/>
            <person name="Nishiyama T."/>
            <person name="Sese J."/>
            <person name="O'Brien M.J."/>
            <person name="Copetti D."/>
            <person name="Mohd Noor M.I."/>
            <person name="Ong R.C."/>
            <person name="Putra M."/>
            <person name="Sireger I.Z."/>
            <person name="Indrioko S."/>
            <person name="Kosugi Y."/>
            <person name="Izuno A."/>
            <person name="Isagi Y."/>
            <person name="Lee S.L."/>
            <person name="Shimizu K.K."/>
        </authorList>
    </citation>
    <scope>NUCLEOTIDE SEQUENCE [LARGE SCALE GENOMIC DNA]</scope>
    <source>
        <strain evidence="11">214</strain>
    </source>
</reference>
<feature type="chain" id="PRO_5043853972" description="Bifunctional inhibitor/plant lipid transfer protein/seed storage helical domain-containing protein" evidence="9">
    <location>
        <begin position="22"/>
        <end position="138"/>
    </location>
</feature>
<dbReference type="InterPro" id="IPR043325">
    <property type="entry name" value="LTSS"/>
</dbReference>
<dbReference type="SUPFAM" id="SSF47699">
    <property type="entry name" value="Bifunctional inhibitor/lipid-transfer protein/seed storage 2S albumin"/>
    <property type="match status" value="1"/>
</dbReference>
<dbReference type="FunFam" id="1.10.110.10:FF:000001">
    <property type="entry name" value="Bifunctional inhibitor/lipid-transfer protein/seed storage 2S albumin superfamily protein"/>
    <property type="match status" value="1"/>
</dbReference>
<keyword evidence="7" id="KW-0325">Glycoprotein</keyword>
<evidence type="ECO:0000256" key="4">
    <source>
        <dbReference type="ARBA" id="ARBA00022622"/>
    </source>
</evidence>
<evidence type="ECO:0000259" key="10">
    <source>
        <dbReference type="SMART" id="SM00499"/>
    </source>
</evidence>
<keyword evidence="3" id="KW-1003">Cell membrane</keyword>
<keyword evidence="8" id="KW-0449">Lipoprotein</keyword>
<dbReference type="GO" id="GO:0098552">
    <property type="term" value="C:side of membrane"/>
    <property type="evidence" value="ECO:0007669"/>
    <property type="project" value="UniProtKB-KW"/>
</dbReference>
<comment type="caution">
    <text evidence="11">The sequence shown here is derived from an EMBL/GenBank/DDBJ whole genome shotgun (WGS) entry which is preliminary data.</text>
</comment>
<evidence type="ECO:0000256" key="6">
    <source>
        <dbReference type="ARBA" id="ARBA00023157"/>
    </source>
</evidence>
<dbReference type="GO" id="GO:0005886">
    <property type="term" value="C:plasma membrane"/>
    <property type="evidence" value="ECO:0007669"/>
    <property type="project" value="UniProtKB-SubCell"/>
</dbReference>
<dbReference type="AlphaFoldDB" id="A0AAV5KW24"/>
<dbReference type="SMART" id="SM00499">
    <property type="entry name" value="AAI"/>
    <property type="match status" value="1"/>
</dbReference>
<evidence type="ECO:0000256" key="9">
    <source>
        <dbReference type="SAM" id="SignalP"/>
    </source>
</evidence>
<keyword evidence="6" id="KW-1015">Disulfide bond</keyword>
<keyword evidence="12" id="KW-1185">Reference proteome</keyword>
<evidence type="ECO:0000256" key="1">
    <source>
        <dbReference type="ARBA" id="ARBA00004609"/>
    </source>
</evidence>
<dbReference type="Proteomes" id="UP001054252">
    <property type="component" value="Unassembled WGS sequence"/>
</dbReference>
<proteinExistence type="inferred from homology"/>
<dbReference type="EMBL" id="BPVZ01000080">
    <property type="protein sequence ID" value="GKV28758.1"/>
    <property type="molecule type" value="Genomic_DNA"/>
</dbReference>
<protein>
    <recommendedName>
        <fullName evidence="10">Bifunctional inhibitor/plant lipid transfer protein/seed storage helical domain-containing protein</fullName>
    </recommendedName>
</protein>
<organism evidence="11 12">
    <name type="scientific">Rubroshorea leprosula</name>
    <dbReference type="NCBI Taxonomy" id="152421"/>
    <lineage>
        <taxon>Eukaryota</taxon>
        <taxon>Viridiplantae</taxon>
        <taxon>Streptophyta</taxon>
        <taxon>Embryophyta</taxon>
        <taxon>Tracheophyta</taxon>
        <taxon>Spermatophyta</taxon>
        <taxon>Magnoliopsida</taxon>
        <taxon>eudicotyledons</taxon>
        <taxon>Gunneridae</taxon>
        <taxon>Pentapetalae</taxon>
        <taxon>rosids</taxon>
        <taxon>malvids</taxon>
        <taxon>Malvales</taxon>
        <taxon>Dipterocarpaceae</taxon>
        <taxon>Rubroshorea</taxon>
    </lineage>
</organism>
<comment type="similarity">
    <text evidence="2">Belongs to the plant LTP family.</text>
</comment>
<dbReference type="Gene3D" id="1.10.110.10">
    <property type="entry name" value="Plant lipid-transfer and hydrophobic proteins"/>
    <property type="match status" value="1"/>
</dbReference>
<dbReference type="InterPro" id="IPR036312">
    <property type="entry name" value="Bifun_inhib/LTP/seed_sf"/>
</dbReference>
<accession>A0AAV5KW24</accession>
<feature type="signal peptide" evidence="9">
    <location>
        <begin position="1"/>
        <end position="21"/>
    </location>
</feature>
<name>A0AAV5KW24_9ROSI</name>
<evidence type="ECO:0000256" key="3">
    <source>
        <dbReference type="ARBA" id="ARBA00022475"/>
    </source>
</evidence>
<dbReference type="Pfam" id="PF14368">
    <property type="entry name" value="LTP_2"/>
    <property type="match status" value="1"/>
</dbReference>
<keyword evidence="5 9" id="KW-0732">Signal</keyword>
<evidence type="ECO:0000313" key="12">
    <source>
        <dbReference type="Proteomes" id="UP001054252"/>
    </source>
</evidence>
<dbReference type="InterPro" id="IPR016140">
    <property type="entry name" value="Bifunc_inhib/LTP/seed_store"/>
</dbReference>
<evidence type="ECO:0000256" key="7">
    <source>
        <dbReference type="ARBA" id="ARBA00023180"/>
    </source>
</evidence>
<comment type="subcellular location">
    <subcellularLocation>
        <location evidence="1">Cell membrane</location>
        <topology evidence="1">Lipid-anchor</topology>
        <topology evidence="1">GPI-anchor</topology>
    </subcellularLocation>
</comment>
<evidence type="ECO:0000256" key="8">
    <source>
        <dbReference type="ARBA" id="ARBA00023288"/>
    </source>
</evidence>
<keyword evidence="4" id="KW-0336">GPI-anchor</keyword>
<evidence type="ECO:0000313" key="11">
    <source>
        <dbReference type="EMBL" id="GKV28758.1"/>
    </source>
</evidence>
<dbReference type="CDD" id="cd00010">
    <property type="entry name" value="AAI_LTSS"/>
    <property type="match status" value="1"/>
</dbReference>
<evidence type="ECO:0000256" key="5">
    <source>
        <dbReference type="ARBA" id="ARBA00022729"/>
    </source>
</evidence>
<sequence>MAASKTITIVLIAAMFALAWGQAPAPEPAASASEPSAYAPPGSDCHSNLLNGSYCLSYVKTGSDATKPDKACCPELAGLLESSPACLCLLFDKNKTESYGISIDKSRALELPSICGLKTPPVSLCSGNNFFSLIFHVF</sequence>
<gene>
    <name evidence="11" type="ORF">SLEP1_g37770</name>
</gene>
<keyword evidence="4" id="KW-0472">Membrane</keyword>
<dbReference type="PANTHER" id="PTHR33044">
    <property type="entry name" value="BIFUNCTIONAL INHIBITOR/LIPID-TRANSFER PROTEIN/SEED STORAGE 2S ALBUMIN SUPERFAMILY PROTEIN-RELATED"/>
    <property type="match status" value="1"/>
</dbReference>
<feature type="domain" description="Bifunctional inhibitor/plant lipid transfer protein/seed storage helical" evidence="10">
    <location>
        <begin position="45"/>
        <end position="125"/>
    </location>
</feature>